<keyword evidence="2" id="KW-1185">Reference proteome</keyword>
<gene>
    <name evidence="1" type="ORF">INT47_009366</name>
</gene>
<evidence type="ECO:0000313" key="2">
    <source>
        <dbReference type="Proteomes" id="UP000603453"/>
    </source>
</evidence>
<dbReference type="Proteomes" id="UP000603453">
    <property type="component" value="Unassembled WGS sequence"/>
</dbReference>
<sequence length="105" mass="12228">MKQPICKESLSDFKLSTKHCKKYKINTVMTTIPLSSWSNVEDLIEAEFESGRARPKSFQPCFDKFVRCFSLVSSCLCRYPQIQSYASEVERYLKTPSIKRQFEAL</sequence>
<proteinExistence type="predicted"/>
<dbReference type="AlphaFoldDB" id="A0A8H7V7R2"/>
<protein>
    <submittedName>
        <fullName evidence="1">Uncharacterized protein</fullName>
    </submittedName>
</protein>
<dbReference type="OrthoDB" id="2275406at2759"/>
<reference evidence="1" key="1">
    <citation type="submission" date="2020-12" db="EMBL/GenBank/DDBJ databases">
        <title>Metabolic potential, ecology and presence of endohyphal bacteria is reflected in genomic diversity of Mucoromycotina.</title>
        <authorList>
            <person name="Muszewska A."/>
            <person name="Okrasinska A."/>
            <person name="Steczkiewicz K."/>
            <person name="Drgas O."/>
            <person name="Orlowska M."/>
            <person name="Perlinska-Lenart U."/>
            <person name="Aleksandrzak-Piekarczyk T."/>
            <person name="Szatraj K."/>
            <person name="Zielenkiewicz U."/>
            <person name="Pilsyk S."/>
            <person name="Malc E."/>
            <person name="Mieczkowski P."/>
            <person name="Kruszewska J.S."/>
            <person name="Biernat P."/>
            <person name="Pawlowska J."/>
        </authorList>
    </citation>
    <scope>NUCLEOTIDE SEQUENCE</scope>
    <source>
        <strain evidence="1">WA0000017839</strain>
    </source>
</reference>
<evidence type="ECO:0000313" key="1">
    <source>
        <dbReference type="EMBL" id="KAG2204324.1"/>
    </source>
</evidence>
<name>A0A8H7V7R2_9FUNG</name>
<accession>A0A8H7V7R2</accession>
<organism evidence="1 2">
    <name type="scientific">Mucor saturninus</name>
    <dbReference type="NCBI Taxonomy" id="64648"/>
    <lineage>
        <taxon>Eukaryota</taxon>
        <taxon>Fungi</taxon>
        <taxon>Fungi incertae sedis</taxon>
        <taxon>Mucoromycota</taxon>
        <taxon>Mucoromycotina</taxon>
        <taxon>Mucoromycetes</taxon>
        <taxon>Mucorales</taxon>
        <taxon>Mucorineae</taxon>
        <taxon>Mucoraceae</taxon>
        <taxon>Mucor</taxon>
    </lineage>
</organism>
<dbReference type="EMBL" id="JAEPRD010000045">
    <property type="protein sequence ID" value="KAG2204324.1"/>
    <property type="molecule type" value="Genomic_DNA"/>
</dbReference>
<comment type="caution">
    <text evidence="1">The sequence shown here is derived from an EMBL/GenBank/DDBJ whole genome shotgun (WGS) entry which is preliminary data.</text>
</comment>